<evidence type="ECO:0008006" key="11">
    <source>
        <dbReference type="Google" id="ProtNLM"/>
    </source>
</evidence>
<evidence type="ECO:0000256" key="1">
    <source>
        <dbReference type="ARBA" id="ARBA00004613"/>
    </source>
</evidence>
<dbReference type="InterPro" id="IPR055372">
    <property type="entry name" value="CBM96"/>
</dbReference>
<dbReference type="Pfam" id="PF24517">
    <property type="entry name" value="CBM96"/>
    <property type="match status" value="1"/>
</dbReference>
<keyword evidence="10" id="KW-1185">Reference proteome</keyword>
<dbReference type="InterPro" id="IPR008979">
    <property type="entry name" value="Galactose-bd-like_sf"/>
</dbReference>
<protein>
    <recommendedName>
        <fullName evidence="11">DNRLRE domain-containing protein</fullName>
    </recommendedName>
</protein>
<evidence type="ECO:0000256" key="4">
    <source>
        <dbReference type="SAM" id="MobiDB-lite"/>
    </source>
</evidence>
<dbReference type="InterPro" id="IPR014755">
    <property type="entry name" value="Cu-Rt/internalin_Ig-like"/>
</dbReference>
<dbReference type="Pfam" id="PF13205">
    <property type="entry name" value="Big_5"/>
    <property type="match status" value="1"/>
</dbReference>
<evidence type="ECO:0000259" key="6">
    <source>
        <dbReference type="Pfam" id="PF13205"/>
    </source>
</evidence>
<feature type="region of interest" description="Disordered" evidence="4">
    <location>
        <begin position="35"/>
        <end position="54"/>
    </location>
</feature>
<feature type="region of interest" description="Disordered" evidence="4">
    <location>
        <begin position="846"/>
        <end position="879"/>
    </location>
</feature>
<dbReference type="InterPro" id="IPR032812">
    <property type="entry name" value="SbsA_Ig"/>
</dbReference>
<feature type="domain" description="Deoxyribonuclease NucA/NucB" evidence="7">
    <location>
        <begin position="1469"/>
        <end position="1546"/>
    </location>
</feature>
<dbReference type="Gene3D" id="2.60.120.260">
    <property type="entry name" value="Galactose-binding domain-like"/>
    <property type="match status" value="1"/>
</dbReference>
<feature type="domain" description="SbsA Ig-like" evidence="6">
    <location>
        <begin position="952"/>
        <end position="1049"/>
    </location>
</feature>
<evidence type="ECO:0000256" key="3">
    <source>
        <dbReference type="ARBA" id="ARBA00022729"/>
    </source>
</evidence>
<dbReference type="Gene3D" id="2.60.40.1220">
    <property type="match status" value="1"/>
</dbReference>
<name>A0A7W8Z6Q2_9ACTN</name>
<dbReference type="NCBIfam" id="NF033679">
    <property type="entry name" value="DNRLRE_dom"/>
    <property type="match status" value="2"/>
</dbReference>
<accession>A0A7W8Z6Q2</accession>
<feature type="region of interest" description="Disordered" evidence="4">
    <location>
        <begin position="575"/>
        <end position="601"/>
    </location>
</feature>
<evidence type="ECO:0000313" key="9">
    <source>
        <dbReference type="EMBL" id="MBB5628108.1"/>
    </source>
</evidence>
<feature type="domain" description="Carbohydrate-binding module family 96" evidence="8">
    <location>
        <begin position="757"/>
        <end position="909"/>
    </location>
</feature>
<dbReference type="Proteomes" id="UP000588112">
    <property type="component" value="Unassembled WGS sequence"/>
</dbReference>
<evidence type="ECO:0000256" key="5">
    <source>
        <dbReference type="SAM" id="SignalP"/>
    </source>
</evidence>
<organism evidence="9 10">
    <name type="scientific">Sphaerisporangium krabiense</name>
    <dbReference type="NCBI Taxonomy" id="763782"/>
    <lineage>
        <taxon>Bacteria</taxon>
        <taxon>Bacillati</taxon>
        <taxon>Actinomycetota</taxon>
        <taxon>Actinomycetes</taxon>
        <taxon>Streptosporangiales</taxon>
        <taxon>Streptosporangiaceae</taxon>
        <taxon>Sphaerisporangium</taxon>
    </lineage>
</organism>
<keyword evidence="3 5" id="KW-0732">Signal</keyword>
<evidence type="ECO:0000313" key="10">
    <source>
        <dbReference type="Proteomes" id="UP000588112"/>
    </source>
</evidence>
<evidence type="ECO:0000256" key="2">
    <source>
        <dbReference type="ARBA" id="ARBA00022525"/>
    </source>
</evidence>
<feature type="chain" id="PRO_5030759101" description="DNRLRE domain-containing protein" evidence="5">
    <location>
        <begin position="40"/>
        <end position="1551"/>
    </location>
</feature>
<feature type="compositionally biased region" description="Pro residues" evidence="4">
    <location>
        <begin position="583"/>
        <end position="601"/>
    </location>
</feature>
<evidence type="ECO:0000259" key="7">
    <source>
        <dbReference type="Pfam" id="PF14040"/>
    </source>
</evidence>
<comment type="caution">
    <text evidence="9">The sequence shown here is derived from an EMBL/GenBank/DDBJ whole genome shotgun (WGS) entry which is preliminary data.</text>
</comment>
<dbReference type="Pfam" id="PF14040">
    <property type="entry name" value="DNase_NucA_NucB"/>
    <property type="match status" value="1"/>
</dbReference>
<dbReference type="EMBL" id="JACHBR010000001">
    <property type="protein sequence ID" value="MBB5628108.1"/>
    <property type="molecule type" value="Genomic_DNA"/>
</dbReference>
<dbReference type="RefSeq" id="WP_184612672.1">
    <property type="nucleotide sequence ID" value="NZ_BOOS01000017.1"/>
</dbReference>
<dbReference type="GO" id="GO:0005576">
    <property type="term" value="C:extracellular region"/>
    <property type="evidence" value="ECO:0007669"/>
    <property type="project" value="UniProtKB-SubCell"/>
</dbReference>
<dbReference type="InterPro" id="IPR029476">
    <property type="entry name" value="DNase_NucA_NucB"/>
</dbReference>
<feature type="signal peptide" evidence="5">
    <location>
        <begin position="1"/>
        <end position="39"/>
    </location>
</feature>
<comment type="subcellular location">
    <subcellularLocation>
        <location evidence="1">Secreted</location>
    </subcellularLocation>
</comment>
<evidence type="ECO:0000259" key="8">
    <source>
        <dbReference type="Pfam" id="PF24517"/>
    </source>
</evidence>
<feature type="compositionally biased region" description="Pro residues" evidence="4">
    <location>
        <begin position="40"/>
        <end position="50"/>
    </location>
</feature>
<keyword evidence="2" id="KW-0964">Secreted</keyword>
<feature type="compositionally biased region" description="Low complexity" evidence="4">
    <location>
        <begin position="938"/>
        <end position="963"/>
    </location>
</feature>
<dbReference type="SUPFAM" id="SSF49785">
    <property type="entry name" value="Galactose-binding domain-like"/>
    <property type="match status" value="1"/>
</dbReference>
<gene>
    <name evidence="9" type="ORF">BJ981_003807</name>
</gene>
<feature type="region of interest" description="Disordered" evidence="4">
    <location>
        <begin position="935"/>
        <end position="970"/>
    </location>
</feature>
<sequence>MNTLIHGARRLPSGRRRASLTAVLLVTSLITALPGTASAAPPPVPTPAPGPVDAAKAEAKKLGKPVEIPSLNTENMTTVANANGKTVGTYVYQTPVRFKDRGGKWQAIDTTLVRDGSAVRPKSVKDEVRLSPGGDTALLRVRTADGSAQVASAAKLPAPALSGDSATYADAYGPGVDLVVQVAATGVRQKIVIRQRPAKPVTFRLPIDPGAGLKYRMKSGQAEVLDEGKKVADLSPGTMLDAGAARSLASARVSGVPVTIDGTDLVYKPDAAFLADPATTYPVTLLANPTPWYGAGFPSDTFVGSDPRYAVGTGQQYMDAIVAGRNNFDGESSYYIYRSYLKYNLSGAPWYGRPILNADVRPWNYLTTHCGGPDDTPKMVVRRVTSDWALNSSSSVNLRWDRQPSTTNTGQAIKGGGVGRIRKAGNNYVNCNQPSKELYYSIEGIVQAWANGSANYGLQIAAYGDTSGTSNYREFLSTEWAGVDGRGPVLFVEYDAPDEPLAVIREYPGDEPLPASSYEEDKQWAASNMYDGDEAPGRAITPEEAQQDAAANGRSVEEPLLGAYYPDDLTDEEVAEAAKDPEPTLPPGVPTPTPNPEPTPVPPTRVLNANPYFETETAPWTAAEGTLQRSTEKAHEATASAKLVPSAGTGTVTLRSEAGIRVDPGYLHAVAGAFYPTGGDTTVQYGVDFFDSSGTLITSSVDSYPLPADTWSPVEQEYSLPPNAATAQLRVSYPAGAVTLYADALELRGPEQGTSHTVTLPVQDDAWIDSEGAVDGSSDTVWAGAWDNGVDTVYERSYLRFDTSAIAGKTVTDARLELRNAYSYGCGGAGSGITARRVTGSWSTGTLNWSNRPADTGSGESVARDPAPCANGEPPADTTWTWPVTEIAQNWAAGTANNGLVLRGADESGTAPVYDRGFRGSRFTDQAVRPLLTVTYRDGSGSPTPTPTGGPDTTPPTVVTTTPEDGAEDVGQDTQVTVRFSEPVTGARITLYNLFEETDVTGVTAASGDGTQATFTPAEPLWGVYEAQVDGAKDAAGNVVSPYTWYFQTAFGARAAAKDGARDGATVDALRVRGAETVKGKPVSRTLRPFLLANVQAGRAGVEVELARGDKVIWTTTAGDPRKGLTASVQVPPGTLKDGWTVRWRARAKDDGVTGAWSAWKEFRVEAPPARAAVAAGADPTPADVKRVIPSGKDEAKEVSFNECTTDTRARMHNGYMKNRFAFCRMHRWRATWWWNGSKDGEATGWILIRIQAKQRERRFEVSKHIWVDNTSSAPINYPIAFGNTLIDPHDSMNNTACQTLPGGGGMTGYRTLGEWKGASAQEWHITGRYTSTRMDGLDKLGSCTYTLQMSTKWPDGRHPKSVNSPVSDTVRCDSADYVRYKNAEPGGCVVMTHVPSLVMTRGDQNAKGVKFPNIYDHVKRALTPGAVTYPLPGGPTFPTVKGPKDIPGGSTSNALTRVPHAPMRDANHGFTERTCEIEFKGWDKEKKAGKDCDEFPFAATAQGSAYAKPPHNFSIWYVPSLENTQHGLVLKFWFKNNRILTSDIFWVDTQ</sequence>
<reference evidence="9 10" key="1">
    <citation type="submission" date="2020-08" db="EMBL/GenBank/DDBJ databases">
        <title>Sequencing the genomes of 1000 actinobacteria strains.</title>
        <authorList>
            <person name="Klenk H.-P."/>
        </authorList>
    </citation>
    <scope>NUCLEOTIDE SEQUENCE [LARGE SCALE GENOMIC DNA]</scope>
    <source>
        <strain evidence="9 10">DSM 45790</strain>
    </source>
</reference>
<proteinExistence type="predicted"/>